<gene>
    <name evidence="4" type="ORF">FHG71_20610</name>
</gene>
<keyword evidence="5" id="KW-1185">Reference proteome</keyword>
<dbReference type="Pfam" id="PF00072">
    <property type="entry name" value="Response_reg"/>
    <property type="match status" value="1"/>
</dbReference>
<evidence type="ECO:0000259" key="3">
    <source>
        <dbReference type="PROSITE" id="PS50110"/>
    </source>
</evidence>
<dbReference type="PANTHER" id="PTHR44591">
    <property type="entry name" value="STRESS RESPONSE REGULATOR PROTEIN 1"/>
    <property type="match status" value="1"/>
</dbReference>
<dbReference type="InterPro" id="IPR011006">
    <property type="entry name" value="CheY-like_superfamily"/>
</dbReference>
<evidence type="ECO:0000256" key="2">
    <source>
        <dbReference type="PROSITE-ProRule" id="PRU00169"/>
    </source>
</evidence>
<evidence type="ECO:0000313" key="5">
    <source>
        <dbReference type="Proteomes" id="UP000305709"/>
    </source>
</evidence>
<proteinExistence type="predicted"/>
<dbReference type="SMART" id="SM00448">
    <property type="entry name" value="REC"/>
    <property type="match status" value="1"/>
</dbReference>
<dbReference type="EMBL" id="VDFV01000061">
    <property type="protein sequence ID" value="TNC61992.1"/>
    <property type="molecule type" value="Genomic_DNA"/>
</dbReference>
<evidence type="ECO:0000256" key="1">
    <source>
        <dbReference type="ARBA" id="ARBA00022553"/>
    </source>
</evidence>
<name>A0A5C4N472_9RHOB</name>
<sequence length="171" mass="18036">MGAVVGPGFPVGCPIVGFGLGCRRLRDRGLRSPRSRLNGNGAFLLDPAILLLLVEDEALIGTMLEETLTDEGFELVIAKNGAEAMAELATDAARFRSVVTDIDLGAGPNGWEVARHAREIVPTMPVVYMSGASAADWAAHGVPKSVMVPKPFVVAQIITAITTLMNEADSH</sequence>
<protein>
    <submittedName>
        <fullName evidence="4">Response regulator</fullName>
    </submittedName>
</protein>
<organism evidence="4 5">
    <name type="scientific">Rubellimicrobium roseum</name>
    <dbReference type="NCBI Taxonomy" id="687525"/>
    <lineage>
        <taxon>Bacteria</taxon>
        <taxon>Pseudomonadati</taxon>
        <taxon>Pseudomonadota</taxon>
        <taxon>Alphaproteobacteria</taxon>
        <taxon>Rhodobacterales</taxon>
        <taxon>Roseobacteraceae</taxon>
        <taxon>Rubellimicrobium</taxon>
    </lineage>
</organism>
<dbReference type="InterPro" id="IPR050595">
    <property type="entry name" value="Bact_response_regulator"/>
</dbReference>
<dbReference type="InterPro" id="IPR001789">
    <property type="entry name" value="Sig_transdc_resp-reg_receiver"/>
</dbReference>
<accession>A0A5C4N472</accession>
<dbReference type="SUPFAM" id="SSF52172">
    <property type="entry name" value="CheY-like"/>
    <property type="match status" value="1"/>
</dbReference>
<dbReference type="AlphaFoldDB" id="A0A5C4N472"/>
<dbReference type="PANTHER" id="PTHR44591:SF21">
    <property type="entry name" value="TWO-COMPONENT RESPONSE REGULATOR"/>
    <property type="match status" value="1"/>
</dbReference>
<dbReference type="Gene3D" id="3.40.50.2300">
    <property type="match status" value="1"/>
</dbReference>
<reference evidence="4 5" key="1">
    <citation type="submission" date="2019-06" db="EMBL/GenBank/DDBJ databases">
        <authorList>
            <person name="Jiang L."/>
        </authorList>
    </citation>
    <scope>NUCLEOTIDE SEQUENCE [LARGE SCALE GENOMIC DNA]</scope>
    <source>
        <strain evidence="4 5">YIM 48858</strain>
    </source>
</reference>
<dbReference type="GO" id="GO:0000160">
    <property type="term" value="P:phosphorelay signal transduction system"/>
    <property type="evidence" value="ECO:0007669"/>
    <property type="project" value="InterPro"/>
</dbReference>
<dbReference type="PROSITE" id="PS50110">
    <property type="entry name" value="RESPONSE_REGULATORY"/>
    <property type="match status" value="1"/>
</dbReference>
<dbReference type="Proteomes" id="UP000305709">
    <property type="component" value="Unassembled WGS sequence"/>
</dbReference>
<keyword evidence="1 2" id="KW-0597">Phosphoprotein</keyword>
<feature type="modified residue" description="4-aspartylphosphate" evidence="2">
    <location>
        <position position="101"/>
    </location>
</feature>
<feature type="domain" description="Response regulatory" evidence="3">
    <location>
        <begin position="50"/>
        <end position="165"/>
    </location>
</feature>
<dbReference type="OrthoDB" id="9784719at2"/>
<comment type="caution">
    <text evidence="4">The sequence shown here is derived from an EMBL/GenBank/DDBJ whole genome shotgun (WGS) entry which is preliminary data.</text>
</comment>
<evidence type="ECO:0000313" key="4">
    <source>
        <dbReference type="EMBL" id="TNC61992.1"/>
    </source>
</evidence>